<sequence>MSWFLVIAAGLLEVVWASSLKTASTPLQWMGVVLLIAFSFIMLIKAYKQIPVAIAYAVFVGIGTIGTYIVGVVMGDPYSLTQAVALFGVLLGTVGLKVFTKTDEKETKGERA</sequence>
<dbReference type="Gene3D" id="1.10.3730.20">
    <property type="match status" value="1"/>
</dbReference>
<evidence type="ECO:0000256" key="7">
    <source>
        <dbReference type="RuleBase" id="RU003942"/>
    </source>
</evidence>
<evidence type="ECO:0000256" key="8">
    <source>
        <dbReference type="SAM" id="Phobius"/>
    </source>
</evidence>
<comment type="similarity">
    <text evidence="7">Belongs to the drug/metabolite transporter (DMT) superfamily. Small multidrug resistance (SMR) (TC 2.A.7.1) family.</text>
</comment>
<evidence type="ECO:0000313" key="10">
    <source>
        <dbReference type="Proteomes" id="UP000282028"/>
    </source>
</evidence>
<dbReference type="EMBL" id="RHHR01000051">
    <property type="protein sequence ID" value="RNB67540.1"/>
    <property type="molecule type" value="Genomic_DNA"/>
</dbReference>
<feature type="transmembrane region" description="Helical" evidence="8">
    <location>
        <begin position="80"/>
        <end position="99"/>
    </location>
</feature>
<keyword evidence="5 8" id="KW-1133">Transmembrane helix</keyword>
<dbReference type="AlphaFoldDB" id="A0A3M8BVT0"/>
<feature type="transmembrane region" description="Helical" evidence="8">
    <location>
        <begin position="27"/>
        <end position="47"/>
    </location>
</feature>
<keyword evidence="10" id="KW-1185">Reference proteome</keyword>
<comment type="subcellular location">
    <subcellularLocation>
        <location evidence="1 7">Cell membrane</location>
        <topology evidence="1 7">Multi-pass membrane protein</topology>
    </subcellularLocation>
</comment>
<evidence type="ECO:0000313" key="9">
    <source>
        <dbReference type="EMBL" id="RNB67540.1"/>
    </source>
</evidence>
<dbReference type="GO" id="GO:0005886">
    <property type="term" value="C:plasma membrane"/>
    <property type="evidence" value="ECO:0007669"/>
    <property type="project" value="UniProtKB-SubCell"/>
</dbReference>
<keyword evidence="4 7" id="KW-0812">Transmembrane</keyword>
<accession>A0A3M8BVT0</accession>
<dbReference type="OrthoDB" id="21828at2"/>
<dbReference type="InterPro" id="IPR045324">
    <property type="entry name" value="Small_multidrug_res"/>
</dbReference>
<reference evidence="9 10" key="1">
    <citation type="submission" date="2018-10" db="EMBL/GenBank/DDBJ databases">
        <title>Phylogenomics of Brevibacillus.</title>
        <authorList>
            <person name="Dunlap C."/>
        </authorList>
    </citation>
    <scope>NUCLEOTIDE SEQUENCE [LARGE SCALE GENOMIC DNA]</scope>
    <source>
        <strain evidence="9 10">JCM 12215</strain>
    </source>
</reference>
<evidence type="ECO:0000256" key="2">
    <source>
        <dbReference type="ARBA" id="ARBA00022448"/>
    </source>
</evidence>
<dbReference type="SUPFAM" id="SSF103481">
    <property type="entry name" value="Multidrug resistance efflux transporter EmrE"/>
    <property type="match status" value="1"/>
</dbReference>
<proteinExistence type="inferred from homology"/>
<dbReference type="GO" id="GO:0022857">
    <property type="term" value="F:transmembrane transporter activity"/>
    <property type="evidence" value="ECO:0007669"/>
    <property type="project" value="InterPro"/>
</dbReference>
<keyword evidence="2" id="KW-0813">Transport</keyword>
<evidence type="ECO:0000256" key="4">
    <source>
        <dbReference type="ARBA" id="ARBA00022692"/>
    </source>
</evidence>
<dbReference type="PANTHER" id="PTHR30561">
    <property type="entry name" value="SMR FAMILY PROTON-DEPENDENT DRUG EFFLUX TRANSPORTER SUGE"/>
    <property type="match status" value="1"/>
</dbReference>
<keyword evidence="3" id="KW-1003">Cell membrane</keyword>
<name>A0A3M8BVT0_9BACL</name>
<dbReference type="InterPro" id="IPR000390">
    <property type="entry name" value="Small_drug/metabolite_transptr"/>
</dbReference>
<dbReference type="PANTHER" id="PTHR30561:SF0">
    <property type="entry name" value="GUANIDINIUM EXPORTER"/>
    <property type="match status" value="1"/>
</dbReference>
<dbReference type="InterPro" id="IPR037185">
    <property type="entry name" value="EmrE-like"/>
</dbReference>
<dbReference type="Proteomes" id="UP000282028">
    <property type="component" value="Unassembled WGS sequence"/>
</dbReference>
<dbReference type="Pfam" id="PF00893">
    <property type="entry name" value="Multi_Drug_Res"/>
    <property type="match status" value="1"/>
</dbReference>
<gene>
    <name evidence="9" type="ORF">EDM52_22425</name>
</gene>
<evidence type="ECO:0000256" key="1">
    <source>
        <dbReference type="ARBA" id="ARBA00004651"/>
    </source>
</evidence>
<protein>
    <submittedName>
        <fullName evidence="9">QacE family quaternary ammonium compound efflux SMR transporter</fullName>
    </submittedName>
</protein>
<evidence type="ECO:0000256" key="3">
    <source>
        <dbReference type="ARBA" id="ARBA00022475"/>
    </source>
</evidence>
<comment type="caution">
    <text evidence="9">The sequence shown here is derived from an EMBL/GenBank/DDBJ whole genome shotgun (WGS) entry which is preliminary data.</text>
</comment>
<dbReference type="RefSeq" id="WP_122911168.1">
    <property type="nucleotide sequence ID" value="NZ_CBCSBE010000021.1"/>
</dbReference>
<keyword evidence="6 8" id="KW-0472">Membrane</keyword>
<feature type="transmembrane region" description="Helical" evidence="8">
    <location>
        <begin position="54"/>
        <end position="74"/>
    </location>
</feature>
<evidence type="ECO:0000256" key="6">
    <source>
        <dbReference type="ARBA" id="ARBA00023136"/>
    </source>
</evidence>
<evidence type="ECO:0000256" key="5">
    <source>
        <dbReference type="ARBA" id="ARBA00022989"/>
    </source>
</evidence>
<organism evidence="9 10">
    <name type="scientific">Brevibacillus invocatus</name>
    <dbReference type="NCBI Taxonomy" id="173959"/>
    <lineage>
        <taxon>Bacteria</taxon>
        <taxon>Bacillati</taxon>
        <taxon>Bacillota</taxon>
        <taxon>Bacilli</taxon>
        <taxon>Bacillales</taxon>
        <taxon>Paenibacillaceae</taxon>
        <taxon>Brevibacillus</taxon>
    </lineage>
</organism>